<protein>
    <submittedName>
        <fullName evidence="2">Uncharacterized protein</fullName>
    </submittedName>
</protein>
<dbReference type="AlphaFoldDB" id="A0A4R2GT38"/>
<comment type="caution">
    <text evidence="2">The sequence shown here is derived from an EMBL/GenBank/DDBJ whole genome shotgun (WGS) entry which is preliminary data.</text>
</comment>
<feature type="transmembrane region" description="Helical" evidence="1">
    <location>
        <begin position="9"/>
        <end position="25"/>
    </location>
</feature>
<dbReference type="Proteomes" id="UP000294881">
    <property type="component" value="Unassembled WGS sequence"/>
</dbReference>
<dbReference type="InterPro" id="IPR046093">
    <property type="entry name" value="DUF6111"/>
</dbReference>
<dbReference type="OrthoDB" id="7366326at2"/>
<keyword evidence="1" id="KW-0812">Transmembrane</keyword>
<reference evidence="2 3" key="1">
    <citation type="submission" date="2019-03" db="EMBL/GenBank/DDBJ databases">
        <title>Genomic Encyclopedia of Type Strains, Phase IV (KMG-IV): sequencing the most valuable type-strain genomes for metagenomic binning, comparative biology and taxonomic classification.</title>
        <authorList>
            <person name="Goeker M."/>
        </authorList>
    </citation>
    <scope>NUCLEOTIDE SEQUENCE [LARGE SCALE GENOMIC DNA]</scope>
    <source>
        <strain evidence="2 3">DSM 22958</strain>
    </source>
</reference>
<sequence>MSRVVFEQLALFLTPFAIFAIYLLLRQRNPLTRAPWDGRTLWLAVAGLGLVVAVMVFTGLTQKRAPGGYMPPRIENGQLKPGGFQ</sequence>
<feature type="transmembrane region" description="Helical" evidence="1">
    <location>
        <begin position="40"/>
        <end position="60"/>
    </location>
</feature>
<name>A0A4R2GT38_9HYPH</name>
<dbReference type="EMBL" id="SLWL01000006">
    <property type="protein sequence ID" value="TCO13337.1"/>
    <property type="molecule type" value="Genomic_DNA"/>
</dbReference>
<gene>
    <name evidence="2" type="ORF">EV666_10647</name>
</gene>
<accession>A0A4R2GT38</accession>
<dbReference type="Pfam" id="PF19606">
    <property type="entry name" value="DUF6111"/>
    <property type="match status" value="1"/>
</dbReference>
<dbReference type="RefSeq" id="WP_132006138.1">
    <property type="nucleotide sequence ID" value="NZ_JBHUNN010000002.1"/>
</dbReference>
<evidence type="ECO:0000313" key="3">
    <source>
        <dbReference type="Proteomes" id="UP000294881"/>
    </source>
</evidence>
<organism evidence="2 3">
    <name type="scientific">Camelimonas lactis</name>
    <dbReference type="NCBI Taxonomy" id="659006"/>
    <lineage>
        <taxon>Bacteria</taxon>
        <taxon>Pseudomonadati</taxon>
        <taxon>Pseudomonadota</taxon>
        <taxon>Alphaproteobacteria</taxon>
        <taxon>Hyphomicrobiales</taxon>
        <taxon>Chelatococcaceae</taxon>
        <taxon>Camelimonas</taxon>
    </lineage>
</organism>
<evidence type="ECO:0000313" key="2">
    <source>
        <dbReference type="EMBL" id="TCO13337.1"/>
    </source>
</evidence>
<keyword evidence="1" id="KW-1133">Transmembrane helix</keyword>
<keyword evidence="1" id="KW-0472">Membrane</keyword>
<proteinExistence type="predicted"/>
<keyword evidence="3" id="KW-1185">Reference proteome</keyword>
<evidence type="ECO:0000256" key="1">
    <source>
        <dbReference type="SAM" id="Phobius"/>
    </source>
</evidence>